<protein>
    <recommendedName>
        <fullName evidence="1">Polymerase beta nucleotidyltransferase domain-containing protein</fullName>
    </recommendedName>
</protein>
<dbReference type="SUPFAM" id="SSF81301">
    <property type="entry name" value="Nucleotidyltransferase"/>
    <property type="match status" value="1"/>
</dbReference>
<sequence>MNVIDSIIEQRSQIMSIAAQYGVSALKLFGSVLARQENTNSDIDFIAVFASLEEDEVERWHALTDLEIELKGFFNRKVQIIDSKQIPDLFRPQLETDPVDIMLLKSDAVYRVTPKTSKPYYIMLDKLFKEYEGTDIDEIKYANIVYTALADQISFQFSKLLKLDDNDLRSYEGFSYIEVLNLCDKLFHMLDDQDPQDLARFKDLLPPIKEYVAARVTLYI</sequence>
<accession>A0A4R5KXV0</accession>
<dbReference type="InterPro" id="IPR043519">
    <property type="entry name" value="NT_sf"/>
</dbReference>
<dbReference type="InterPro" id="IPR041633">
    <property type="entry name" value="Polbeta"/>
</dbReference>
<dbReference type="Gene3D" id="3.30.460.10">
    <property type="entry name" value="Beta Polymerase, domain 2"/>
    <property type="match status" value="1"/>
</dbReference>
<dbReference type="OrthoDB" id="9809668at2"/>
<reference evidence="2 3" key="1">
    <citation type="submission" date="2019-03" db="EMBL/GenBank/DDBJ databases">
        <title>This is whole genome sequence of Paenibacillus sp MS74 strain.</title>
        <authorList>
            <person name="Trinh H.N."/>
        </authorList>
    </citation>
    <scope>NUCLEOTIDE SEQUENCE [LARGE SCALE GENOMIC DNA]</scope>
    <source>
        <strain evidence="2 3">MS74</strain>
    </source>
</reference>
<name>A0A4R5KXV0_9BACL</name>
<evidence type="ECO:0000313" key="2">
    <source>
        <dbReference type="EMBL" id="TDG00910.1"/>
    </source>
</evidence>
<dbReference type="EMBL" id="SMRT01000001">
    <property type="protein sequence ID" value="TDG00910.1"/>
    <property type="molecule type" value="Genomic_DNA"/>
</dbReference>
<dbReference type="Pfam" id="PF18765">
    <property type="entry name" value="Polbeta"/>
    <property type="match status" value="1"/>
</dbReference>
<dbReference type="Proteomes" id="UP000295636">
    <property type="component" value="Unassembled WGS sequence"/>
</dbReference>
<dbReference type="AlphaFoldDB" id="A0A4R5KXV0"/>
<proteinExistence type="predicted"/>
<organism evidence="2 3">
    <name type="scientific">Paenibacillus piri</name>
    <dbReference type="NCBI Taxonomy" id="2547395"/>
    <lineage>
        <taxon>Bacteria</taxon>
        <taxon>Bacillati</taxon>
        <taxon>Bacillota</taxon>
        <taxon>Bacilli</taxon>
        <taxon>Bacillales</taxon>
        <taxon>Paenibacillaceae</taxon>
        <taxon>Paenibacillus</taxon>
    </lineage>
</organism>
<comment type="caution">
    <text evidence="2">The sequence shown here is derived from an EMBL/GenBank/DDBJ whole genome shotgun (WGS) entry which is preliminary data.</text>
</comment>
<feature type="domain" description="Polymerase beta nucleotidyltransferase" evidence="1">
    <location>
        <begin position="13"/>
        <end position="94"/>
    </location>
</feature>
<evidence type="ECO:0000313" key="3">
    <source>
        <dbReference type="Proteomes" id="UP000295636"/>
    </source>
</evidence>
<evidence type="ECO:0000259" key="1">
    <source>
        <dbReference type="Pfam" id="PF18765"/>
    </source>
</evidence>
<dbReference type="RefSeq" id="WP_133225620.1">
    <property type="nucleotide sequence ID" value="NZ_SMRT01000001.1"/>
</dbReference>
<keyword evidence="3" id="KW-1185">Reference proteome</keyword>
<gene>
    <name evidence="2" type="ORF">E1757_04675</name>
</gene>